<dbReference type="AlphaFoldDB" id="A0A7D9L552"/>
<gene>
    <name evidence="1" type="ORF">PACLA_8A048179</name>
</gene>
<protein>
    <submittedName>
        <fullName evidence="1">Uncharacterized protein</fullName>
    </submittedName>
</protein>
<proteinExistence type="predicted"/>
<reference evidence="1" key="1">
    <citation type="submission" date="2020-04" db="EMBL/GenBank/DDBJ databases">
        <authorList>
            <person name="Alioto T."/>
            <person name="Alioto T."/>
            <person name="Gomez Garrido J."/>
        </authorList>
    </citation>
    <scope>NUCLEOTIDE SEQUENCE</scope>
    <source>
        <strain evidence="1">A484AB</strain>
    </source>
</reference>
<evidence type="ECO:0000313" key="1">
    <source>
        <dbReference type="EMBL" id="CAB4027480.1"/>
    </source>
</evidence>
<sequence>MDGFSCTIKITHNLVDRELVSPKVYLNRGTTRTPPPYRIAAGYENADKKIAIFNADDKITKANFATSGSMSYDIGNSYLLVVVWNVVKHGTFLLGEGKNSFYFAVLKKSDIKTNWKTSMKTLYDDAQTKMIEATITGRYIKLINNAADGSVDFTIRTHMTNDKNAQLVLIIDDPRATTETTPTKRGLATAMGMSALFTVVGSLSKMALRHLPLDTQSVVVTVQNDFADTSLENPEWGVKQAIVFDSIPYEIPAQEERQMTFKIPLGYTETKNPFDKTKHSAIFVSYRIKGTEARLTFTIWWAKKLKVSELNHYSVSLMSANISPNLIQNILKNRESTGGYLENVLAATQYLDYQCRESEYDADQVVNDVQTKVKKIVRMAVTMGDSTASNMVVNIGERKGNKFDIIVPSFQACYEK</sequence>
<organism evidence="1 2">
    <name type="scientific">Paramuricea clavata</name>
    <name type="common">Red gorgonian</name>
    <name type="synonym">Violescent sea-whip</name>
    <dbReference type="NCBI Taxonomy" id="317549"/>
    <lineage>
        <taxon>Eukaryota</taxon>
        <taxon>Metazoa</taxon>
        <taxon>Cnidaria</taxon>
        <taxon>Anthozoa</taxon>
        <taxon>Octocorallia</taxon>
        <taxon>Malacalcyonacea</taxon>
        <taxon>Plexauridae</taxon>
        <taxon>Paramuricea</taxon>
    </lineage>
</organism>
<keyword evidence="2" id="KW-1185">Reference proteome</keyword>
<name>A0A7D9L552_PARCT</name>
<dbReference type="Proteomes" id="UP001152795">
    <property type="component" value="Unassembled WGS sequence"/>
</dbReference>
<comment type="caution">
    <text evidence="1">The sequence shown here is derived from an EMBL/GenBank/DDBJ whole genome shotgun (WGS) entry which is preliminary data.</text>
</comment>
<accession>A0A7D9L552</accession>
<evidence type="ECO:0000313" key="2">
    <source>
        <dbReference type="Proteomes" id="UP001152795"/>
    </source>
</evidence>
<dbReference type="EMBL" id="CACRXK020014824">
    <property type="protein sequence ID" value="CAB4027480.1"/>
    <property type="molecule type" value="Genomic_DNA"/>
</dbReference>